<proteinExistence type="predicted"/>
<dbReference type="GO" id="GO:0005840">
    <property type="term" value="C:ribosome"/>
    <property type="evidence" value="ECO:0007669"/>
    <property type="project" value="UniProtKB-KW"/>
</dbReference>
<evidence type="ECO:0000313" key="6">
    <source>
        <dbReference type="EMBL" id="RKS77795.1"/>
    </source>
</evidence>
<dbReference type="RefSeq" id="WP_121192787.1">
    <property type="nucleotide sequence ID" value="NZ_RBWV01000010.1"/>
</dbReference>
<sequence>MSSPAPRRLAVVAHPVDAYSPRRLAQAAREQGHEVALVDARRVSASAARTLLLDGWPVEADGAVHILSTDFPNALDVLERCRATLPVLNPRDACLRSADKHATYLALLAAGVPTPATTRCTTDAELLAAAERHGWPAVVKRPDGSGGEQVRLARDPAQLRACAAELRRGGGPLLVQRFVARSSGTDLRLVVVGGAVVAAGRRVALPGEFRSNLAQGGHGERAEPTERECELAVRAAAAVGLDVAGVDVLADDDGPVVLETNSFPGLYDIEPLTGVDVAGAVVALLADRLRAAAGSDDGLGEAREA</sequence>
<gene>
    <name evidence="6" type="ORF">CLV35_1493</name>
</gene>
<protein>
    <submittedName>
        <fullName evidence="6">Ribosomal protein S6--L-glutamate ligase</fullName>
    </submittedName>
</protein>
<keyword evidence="2 4" id="KW-0547">Nucleotide-binding</keyword>
<keyword evidence="3 4" id="KW-0067">ATP-binding</keyword>
<dbReference type="InterPro" id="IPR013815">
    <property type="entry name" value="ATP_grasp_subdomain_1"/>
</dbReference>
<organism evidence="6 7">
    <name type="scientific">Motilibacter peucedani</name>
    <dbReference type="NCBI Taxonomy" id="598650"/>
    <lineage>
        <taxon>Bacteria</taxon>
        <taxon>Bacillati</taxon>
        <taxon>Actinomycetota</taxon>
        <taxon>Actinomycetes</taxon>
        <taxon>Motilibacterales</taxon>
        <taxon>Motilibacteraceae</taxon>
        <taxon>Motilibacter</taxon>
    </lineage>
</organism>
<keyword evidence="6" id="KW-0689">Ribosomal protein</keyword>
<keyword evidence="7" id="KW-1185">Reference proteome</keyword>
<dbReference type="InterPro" id="IPR011761">
    <property type="entry name" value="ATP-grasp"/>
</dbReference>
<dbReference type="AlphaFoldDB" id="A0A420XSB4"/>
<feature type="domain" description="ATP-grasp" evidence="5">
    <location>
        <begin position="104"/>
        <end position="286"/>
    </location>
</feature>
<evidence type="ECO:0000256" key="2">
    <source>
        <dbReference type="ARBA" id="ARBA00022741"/>
    </source>
</evidence>
<keyword evidence="6" id="KW-0436">Ligase</keyword>
<dbReference type="InterPro" id="IPR004666">
    <property type="entry name" value="Rp_bS6_RimK/Lys_biosynth_LsyX"/>
</dbReference>
<dbReference type="NCBIfam" id="TIGR00768">
    <property type="entry name" value="rimK_fam"/>
    <property type="match status" value="1"/>
</dbReference>
<dbReference type="PANTHER" id="PTHR21621:SF0">
    <property type="entry name" value="BETA-CITRYLGLUTAMATE SYNTHASE B-RELATED"/>
    <property type="match status" value="1"/>
</dbReference>
<dbReference type="PROSITE" id="PS50975">
    <property type="entry name" value="ATP_GRASP"/>
    <property type="match status" value="1"/>
</dbReference>
<evidence type="ECO:0000313" key="7">
    <source>
        <dbReference type="Proteomes" id="UP000281955"/>
    </source>
</evidence>
<dbReference type="OrthoDB" id="4528317at2"/>
<dbReference type="GO" id="GO:0005524">
    <property type="term" value="F:ATP binding"/>
    <property type="evidence" value="ECO:0007669"/>
    <property type="project" value="UniProtKB-UniRule"/>
</dbReference>
<accession>A0A420XSB4</accession>
<name>A0A420XSB4_9ACTN</name>
<dbReference type="Gene3D" id="3.30.470.20">
    <property type="entry name" value="ATP-grasp fold, B domain"/>
    <property type="match status" value="1"/>
</dbReference>
<evidence type="ECO:0000256" key="4">
    <source>
        <dbReference type="PROSITE-ProRule" id="PRU00409"/>
    </source>
</evidence>
<dbReference type="InterPro" id="IPR013651">
    <property type="entry name" value="ATP-grasp_RimK-type"/>
</dbReference>
<dbReference type="EMBL" id="RBWV01000010">
    <property type="protein sequence ID" value="RKS77795.1"/>
    <property type="molecule type" value="Genomic_DNA"/>
</dbReference>
<evidence type="ECO:0000256" key="1">
    <source>
        <dbReference type="ARBA" id="ARBA00022723"/>
    </source>
</evidence>
<dbReference type="InParanoid" id="A0A420XSB4"/>
<keyword evidence="1" id="KW-0479">Metal-binding</keyword>
<comment type="caution">
    <text evidence="6">The sequence shown here is derived from an EMBL/GenBank/DDBJ whole genome shotgun (WGS) entry which is preliminary data.</text>
</comment>
<reference evidence="6 7" key="1">
    <citation type="submission" date="2018-10" db="EMBL/GenBank/DDBJ databases">
        <title>Genomic Encyclopedia of Archaeal and Bacterial Type Strains, Phase II (KMG-II): from individual species to whole genera.</title>
        <authorList>
            <person name="Goeker M."/>
        </authorList>
    </citation>
    <scope>NUCLEOTIDE SEQUENCE [LARGE SCALE GENOMIC DNA]</scope>
    <source>
        <strain evidence="6 7">RP-AC37</strain>
    </source>
</reference>
<dbReference type="PANTHER" id="PTHR21621">
    <property type="entry name" value="RIBOSOMAL PROTEIN S6 MODIFICATION PROTEIN"/>
    <property type="match status" value="1"/>
</dbReference>
<dbReference type="Gene3D" id="3.30.1490.20">
    <property type="entry name" value="ATP-grasp fold, A domain"/>
    <property type="match status" value="1"/>
</dbReference>
<dbReference type="Pfam" id="PF08443">
    <property type="entry name" value="RimK"/>
    <property type="match status" value="1"/>
</dbReference>
<dbReference type="Proteomes" id="UP000281955">
    <property type="component" value="Unassembled WGS sequence"/>
</dbReference>
<evidence type="ECO:0000259" key="5">
    <source>
        <dbReference type="PROSITE" id="PS50975"/>
    </source>
</evidence>
<dbReference type="GO" id="GO:0016879">
    <property type="term" value="F:ligase activity, forming carbon-nitrogen bonds"/>
    <property type="evidence" value="ECO:0007669"/>
    <property type="project" value="TreeGrafter"/>
</dbReference>
<dbReference type="Gene3D" id="3.40.50.20">
    <property type="match status" value="1"/>
</dbReference>
<dbReference type="GO" id="GO:0046872">
    <property type="term" value="F:metal ion binding"/>
    <property type="evidence" value="ECO:0007669"/>
    <property type="project" value="UniProtKB-KW"/>
</dbReference>
<evidence type="ECO:0000256" key="3">
    <source>
        <dbReference type="ARBA" id="ARBA00022840"/>
    </source>
</evidence>
<dbReference type="SUPFAM" id="SSF56059">
    <property type="entry name" value="Glutathione synthetase ATP-binding domain-like"/>
    <property type="match status" value="1"/>
</dbReference>
<dbReference type="GO" id="GO:0005737">
    <property type="term" value="C:cytoplasm"/>
    <property type="evidence" value="ECO:0007669"/>
    <property type="project" value="TreeGrafter"/>
</dbReference>
<keyword evidence="6" id="KW-0687">Ribonucleoprotein</keyword>